<dbReference type="InterPro" id="IPR026889">
    <property type="entry name" value="Zn_Tnp"/>
</dbReference>
<dbReference type="Proteomes" id="UP001139646">
    <property type="component" value="Unassembled WGS sequence"/>
</dbReference>
<evidence type="ECO:0000259" key="1">
    <source>
        <dbReference type="Pfam" id="PF14319"/>
    </source>
</evidence>
<sequence length="145" mass="16840">MNGVHHQALTQMMACHTPQAGAMLYHCDDCQTDSTVYPSCGHRHCPACQHNSNRDWLALQQQKLLPVDYYLVTFTLPYQLRHFVWSHQAWAYQAMFNAAKQTLDAFFKRDKHLGEHNGLLGVLHTHSRRLAFHPHINLVIPKRWA</sequence>
<gene>
    <name evidence="2" type="ORF">L3081_20300</name>
</gene>
<reference evidence="2" key="1">
    <citation type="submission" date="2022-01" db="EMBL/GenBank/DDBJ databases">
        <title>Colwellia maritima, isolated from seawater.</title>
        <authorList>
            <person name="Kristyanto S."/>
            <person name="Jung J."/>
            <person name="Jeon C.O."/>
        </authorList>
    </citation>
    <scope>NUCLEOTIDE SEQUENCE</scope>
    <source>
        <strain evidence="2">MSW7</strain>
    </source>
</reference>
<dbReference type="PANTHER" id="PTHR37023">
    <property type="entry name" value="TRANSPOSASE"/>
    <property type="match status" value="1"/>
</dbReference>
<dbReference type="PANTHER" id="PTHR37023:SF1">
    <property type="entry name" value="ISSOD25 TRANSPOSASE TNPA_ISSOD25"/>
    <property type="match status" value="1"/>
</dbReference>
<dbReference type="EMBL" id="JAKKSL010000004">
    <property type="protein sequence ID" value="MCI2285293.1"/>
    <property type="molecule type" value="Genomic_DNA"/>
</dbReference>
<name>A0ABS9X4X3_9GAMM</name>
<keyword evidence="3" id="KW-1185">Reference proteome</keyword>
<protein>
    <submittedName>
        <fullName evidence="2">Transposase zinc-binding domain-containing protein</fullName>
    </submittedName>
</protein>
<dbReference type="Pfam" id="PF14319">
    <property type="entry name" value="Zn_Tnp_IS91"/>
    <property type="match status" value="1"/>
</dbReference>
<feature type="domain" description="Transposase zinc-binding" evidence="1">
    <location>
        <begin position="4"/>
        <end position="76"/>
    </location>
</feature>
<evidence type="ECO:0000313" key="2">
    <source>
        <dbReference type="EMBL" id="MCI2285293.1"/>
    </source>
</evidence>
<accession>A0ABS9X4X3</accession>
<organism evidence="2 3">
    <name type="scientific">Colwellia maritima</name>
    <dbReference type="NCBI Taxonomy" id="2912588"/>
    <lineage>
        <taxon>Bacteria</taxon>
        <taxon>Pseudomonadati</taxon>
        <taxon>Pseudomonadota</taxon>
        <taxon>Gammaproteobacteria</taxon>
        <taxon>Alteromonadales</taxon>
        <taxon>Colwelliaceae</taxon>
        <taxon>Colwellia</taxon>
    </lineage>
</organism>
<evidence type="ECO:0000313" key="3">
    <source>
        <dbReference type="Proteomes" id="UP001139646"/>
    </source>
</evidence>
<proteinExistence type="predicted"/>
<comment type="caution">
    <text evidence="2">The sequence shown here is derived from an EMBL/GenBank/DDBJ whole genome shotgun (WGS) entry which is preliminary data.</text>
</comment>